<dbReference type="AlphaFoldDB" id="A0A382UKR3"/>
<protein>
    <submittedName>
        <fullName evidence="1">Uncharacterized protein</fullName>
    </submittedName>
</protein>
<proteinExistence type="predicted"/>
<reference evidence="1" key="1">
    <citation type="submission" date="2018-05" db="EMBL/GenBank/DDBJ databases">
        <authorList>
            <person name="Lanie J.A."/>
            <person name="Ng W.-L."/>
            <person name="Kazmierczak K.M."/>
            <person name="Andrzejewski T.M."/>
            <person name="Davidsen T.M."/>
            <person name="Wayne K.J."/>
            <person name="Tettelin H."/>
            <person name="Glass J.I."/>
            <person name="Rusch D."/>
            <person name="Podicherti R."/>
            <person name="Tsui H.-C.T."/>
            <person name="Winkler M.E."/>
        </authorList>
    </citation>
    <scope>NUCLEOTIDE SEQUENCE</scope>
</reference>
<gene>
    <name evidence="1" type="ORF">METZ01_LOCUS387727</name>
</gene>
<accession>A0A382UKR3</accession>
<organism evidence="1">
    <name type="scientific">marine metagenome</name>
    <dbReference type="NCBI Taxonomy" id="408172"/>
    <lineage>
        <taxon>unclassified sequences</taxon>
        <taxon>metagenomes</taxon>
        <taxon>ecological metagenomes</taxon>
    </lineage>
</organism>
<evidence type="ECO:0000313" key="1">
    <source>
        <dbReference type="EMBL" id="SVD34873.1"/>
    </source>
</evidence>
<sequence length="94" mass="11126">MRILKEYFDRVFPIIQTLLENDVNEADNIPKLGPKPKFSALEIITLNMVPDNLLIDSKDYLFKTLHREFGFYHLIERSVYNKRKISLSPLMEKV</sequence>
<name>A0A382UKR3_9ZZZZ</name>
<dbReference type="EMBL" id="UINC01145009">
    <property type="protein sequence ID" value="SVD34873.1"/>
    <property type="molecule type" value="Genomic_DNA"/>
</dbReference>